<reference evidence="1 2" key="1">
    <citation type="submission" date="2019-07" db="EMBL/GenBank/DDBJ databases">
        <title>Flavobacterium sp. nov., isolated from glacier ice.</title>
        <authorList>
            <person name="Liu Q."/>
            <person name="Xin Y.-H."/>
        </authorList>
    </citation>
    <scope>NUCLEOTIDE SEQUENCE [LARGE SCALE GENOMIC DNA]</scope>
    <source>
        <strain evidence="1 2">ZT4R6</strain>
    </source>
</reference>
<dbReference type="AlphaFoldDB" id="A0A552UT81"/>
<comment type="caution">
    <text evidence="1">The sequence shown here is derived from an EMBL/GenBank/DDBJ whole genome shotgun (WGS) entry which is preliminary data.</text>
</comment>
<name>A0A552UT81_9FLAO</name>
<dbReference type="Proteomes" id="UP000320643">
    <property type="component" value="Unassembled WGS sequence"/>
</dbReference>
<protein>
    <submittedName>
        <fullName evidence="1">Uncharacterized protein</fullName>
    </submittedName>
</protein>
<sequence length="122" mass="13911">MDLVTEELLGDCQIFEQESFHDCTKRYDGFGKDLYRIIAQKLPEIFKHLTFYKAVGITGKCAGIIVGNSSVAIYQKNGKTISIELDYYDVIGIWNFDGLLFETGGWSDTPYEDAIDFIEKNF</sequence>
<keyword evidence="2" id="KW-1185">Reference proteome</keyword>
<dbReference type="OrthoDB" id="1442548at2"/>
<evidence type="ECO:0000313" key="2">
    <source>
        <dbReference type="Proteomes" id="UP000320643"/>
    </source>
</evidence>
<evidence type="ECO:0000313" key="1">
    <source>
        <dbReference type="EMBL" id="TRW21433.1"/>
    </source>
</evidence>
<accession>A0A552UT81</accession>
<organism evidence="1 2">
    <name type="scientific">Flavobacterium zepuense</name>
    <dbReference type="NCBI Taxonomy" id="2593302"/>
    <lineage>
        <taxon>Bacteria</taxon>
        <taxon>Pseudomonadati</taxon>
        <taxon>Bacteroidota</taxon>
        <taxon>Flavobacteriia</taxon>
        <taxon>Flavobacteriales</taxon>
        <taxon>Flavobacteriaceae</taxon>
        <taxon>Flavobacterium</taxon>
    </lineage>
</organism>
<gene>
    <name evidence="1" type="ORF">FMM05_20370</name>
</gene>
<dbReference type="RefSeq" id="WP_143375274.1">
    <property type="nucleotide sequence ID" value="NZ_VJVZ01000020.1"/>
</dbReference>
<proteinExistence type="predicted"/>
<dbReference type="EMBL" id="VJVZ01000020">
    <property type="protein sequence ID" value="TRW21433.1"/>
    <property type="molecule type" value="Genomic_DNA"/>
</dbReference>